<evidence type="ECO:0000313" key="3">
    <source>
        <dbReference type="Proteomes" id="UP000675431"/>
    </source>
</evidence>
<reference evidence="2 3" key="1">
    <citation type="submission" date="2021-04" db="EMBL/GenBank/DDBJ databases">
        <title>Allobacillus sp. nov. SKP8-2 isolated from shrimp paste.</title>
        <authorList>
            <person name="Tanasupawat S."/>
            <person name="Yiamsombat S."/>
            <person name="Kanchanasin P."/>
            <person name="Kuncharoen N."/>
        </authorList>
    </citation>
    <scope>NUCLEOTIDE SEQUENCE [LARGE SCALE GENOMIC DNA]</scope>
    <source>
        <strain evidence="2 3">SKP8-2</strain>
    </source>
</reference>
<dbReference type="PIRSF" id="PIRSF012526">
    <property type="entry name" value="CYTH_UCP012526"/>
    <property type="match status" value="1"/>
</dbReference>
<dbReference type="RefSeq" id="WP_212370863.1">
    <property type="nucleotide sequence ID" value="NZ_JAGSIE010000032.1"/>
</dbReference>
<organism evidence="2 3">
    <name type="scientific">Allobacillus saliphilus</name>
    <dbReference type="NCBI Taxonomy" id="2912308"/>
    <lineage>
        <taxon>Bacteria</taxon>
        <taxon>Bacillati</taxon>
        <taxon>Bacillota</taxon>
        <taxon>Bacilli</taxon>
        <taxon>Bacillales</taxon>
        <taxon>Bacillaceae</taxon>
        <taxon>Allobacillus</taxon>
    </lineage>
</organism>
<comment type="caution">
    <text evidence="2">The sequence shown here is derived from an EMBL/GenBank/DDBJ whole genome shotgun (WGS) entry which is preliminary data.</text>
</comment>
<feature type="domain" description="CYTH" evidence="1">
    <location>
        <begin position="3"/>
        <end position="190"/>
    </location>
</feature>
<evidence type="ECO:0000259" key="1">
    <source>
        <dbReference type="PROSITE" id="PS51707"/>
    </source>
</evidence>
<dbReference type="SMART" id="SM01118">
    <property type="entry name" value="CYTH"/>
    <property type="match status" value="1"/>
</dbReference>
<name>A0A941CVE3_9BACI</name>
<dbReference type="InterPro" id="IPR023577">
    <property type="entry name" value="CYTH_domain"/>
</dbReference>
<evidence type="ECO:0000313" key="2">
    <source>
        <dbReference type="EMBL" id="MBR7554562.1"/>
    </source>
</evidence>
<gene>
    <name evidence="2" type="ORF">KC820_10410</name>
</gene>
<proteinExistence type="predicted"/>
<dbReference type="SUPFAM" id="SSF55154">
    <property type="entry name" value="CYTH-like phosphatases"/>
    <property type="match status" value="1"/>
</dbReference>
<keyword evidence="3" id="KW-1185">Reference proteome</keyword>
<dbReference type="AlphaFoldDB" id="A0A941CVE3"/>
<accession>A0A941CVE3</accession>
<dbReference type="PROSITE" id="PS51707">
    <property type="entry name" value="CYTH"/>
    <property type="match status" value="1"/>
</dbReference>
<dbReference type="Proteomes" id="UP000675431">
    <property type="component" value="Unassembled WGS sequence"/>
</dbReference>
<sequence length="192" mass="22719">MQEIEIELKNELNEKEYTYLKNTLFKEAKMKEQTNHYFETNDFQLKNTGSALRIRFKNGSYVSTLKEPQTEGLLETHDQLDDQDATSWMNNQVSLGPNIRRQIEKLNISEKSIQYFGQLTTYRQEVQKGDCLLVLDHSVYHQKEDYELEIEAPSMHKAQNKLEEILTSYQIERRPIESKIKRFFSAKQSDSQ</sequence>
<protein>
    <submittedName>
        <fullName evidence="2">CYTH domain-containing protein</fullName>
    </submittedName>
</protein>
<dbReference type="InterPro" id="IPR033469">
    <property type="entry name" value="CYTH-like_dom_sf"/>
</dbReference>
<dbReference type="InterPro" id="IPR009195">
    <property type="entry name" value="Uncharacterised_YjbK"/>
</dbReference>
<dbReference type="Pfam" id="PF01928">
    <property type="entry name" value="CYTH"/>
    <property type="match status" value="1"/>
</dbReference>
<dbReference type="Gene3D" id="2.40.320.10">
    <property type="entry name" value="Hypothetical Protein Pfu-838710-001"/>
    <property type="match status" value="1"/>
</dbReference>
<dbReference type="EMBL" id="JAGSIE010000032">
    <property type="protein sequence ID" value="MBR7554562.1"/>
    <property type="molecule type" value="Genomic_DNA"/>
</dbReference>
<dbReference type="CDD" id="cd07762">
    <property type="entry name" value="CYTH-like_Pase_1"/>
    <property type="match status" value="1"/>
</dbReference>